<dbReference type="EMBL" id="ATBP01000002">
    <property type="protein sequence ID" value="ETR74651.1"/>
    <property type="molecule type" value="Genomic_DNA"/>
</dbReference>
<dbReference type="SUPFAM" id="SSF49384">
    <property type="entry name" value="Carbohydrate-binding domain"/>
    <property type="match status" value="1"/>
</dbReference>
<evidence type="ECO:0000256" key="1">
    <source>
        <dbReference type="SAM" id="MobiDB-lite"/>
    </source>
</evidence>
<evidence type="ECO:0000259" key="2">
    <source>
        <dbReference type="Pfam" id="PF00963"/>
    </source>
</evidence>
<feature type="region of interest" description="Disordered" evidence="1">
    <location>
        <begin position="160"/>
        <end position="199"/>
    </location>
</feature>
<dbReference type="Proteomes" id="UP000189670">
    <property type="component" value="Unassembled WGS sequence"/>
</dbReference>
<dbReference type="CDD" id="cd08547">
    <property type="entry name" value="Type_II_cohesin"/>
    <property type="match status" value="1"/>
</dbReference>
<gene>
    <name evidence="3" type="ORF">OMM_00071</name>
</gene>
<dbReference type="Pfam" id="PF00963">
    <property type="entry name" value="Cohesin"/>
    <property type="match status" value="1"/>
</dbReference>
<dbReference type="AlphaFoldDB" id="A0A1V1PID2"/>
<dbReference type="InterPro" id="IPR002102">
    <property type="entry name" value="Cohesin_dom"/>
</dbReference>
<dbReference type="InterPro" id="IPR008965">
    <property type="entry name" value="CBM2/CBM3_carb-bd_dom_sf"/>
</dbReference>
<name>A0A1V1PID2_9BACT</name>
<dbReference type="Gene3D" id="2.60.40.680">
    <property type="match status" value="1"/>
</dbReference>
<sequence length="199" mass="22258">MKTLQFILIGCLIFIGSVCLTFGAEKKAQLIFSEMSVVPGQKVKIPVILDHVPNMAGIKLALKFDKDLLTYVKSEKTKSTASLMHIVNDKHPGKLVIVMAGARGVPVNNQSIMNLYFEINKVIPKPVDTKFKVTELQLMSDSLKELPYEYQLHPIHIMASKKSKTGTQKDTKKTIVSEPEPITPQKKNNSQKSEPKKQK</sequence>
<dbReference type="GO" id="GO:0030246">
    <property type="term" value="F:carbohydrate binding"/>
    <property type="evidence" value="ECO:0007669"/>
    <property type="project" value="InterPro"/>
</dbReference>
<evidence type="ECO:0000313" key="3">
    <source>
        <dbReference type="EMBL" id="ETR74651.1"/>
    </source>
</evidence>
<organism evidence="3 4">
    <name type="scientific">Candidatus Magnetoglobus multicellularis str. Araruama</name>
    <dbReference type="NCBI Taxonomy" id="890399"/>
    <lineage>
        <taxon>Bacteria</taxon>
        <taxon>Pseudomonadati</taxon>
        <taxon>Thermodesulfobacteriota</taxon>
        <taxon>Desulfobacteria</taxon>
        <taxon>Desulfobacterales</taxon>
        <taxon>Desulfobacteraceae</taxon>
        <taxon>Candidatus Magnetoglobus</taxon>
    </lineage>
</organism>
<proteinExistence type="predicted"/>
<evidence type="ECO:0000313" key="4">
    <source>
        <dbReference type="Proteomes" id="UP000189670"/>
    </source>
</evidence>
<reference evidence="4" key="1">
    <citation type="submission" date="2012-11" db="EMBL/GenBank/DDBJ databases">
        <authorList>
            <person name="Lucero-Rivera Y.E."/>
            <person name="Tovar-Ramirez D."/>
        </authorList>
    </citation>
    <scope>NUCLEOTIDE SEQUENCE [LARGE SCALE GENOMIC DNA]</scope>
    <source>
        <strain evidence="4">Araruama</strain>
    </source>
</reference>
<dbReference type="GO" id="GO:0000272">
    <property type="term" value="P:polysaccharide catabolic process"/>
    <property type="evidence" value="ECO:0007669"/>
    <property type="project" value="InterPro"/>
</dbReference>
<feature type="domain" description="Cohesin" evidence="2">
    <location>
        <begin position="36"/>
        <end position="128"/>
    </location>
</feature>
<protein>
    <submittedName>
        <fullName evidence="3">Cellulosome anchoring protein</fullName>
    </submittedName>
</protein>
<comment type="caution">
    <text evidence="3">The sequence shown here is derived from an EMBL/GenBank/DDBJ whole genome shotgun (WGS) entry which is preliminary data.</text>
</comment>
<accession>A0A1V1PID2</accession>